<evidence type="ECO:0008006" key="3">
    <source>
        <dbReference type="Google" id="ProtNLM"/>
    </source>
</evidence>
<dbReference type="AlphaFoldDB" id="X1DI02"/>
<dbReference type="InterPro" id="IPR011990">
    <property type="entry name" value="TPR-like_helical_dom_sf"/>
</dbReference>
<evidence type="ECO:0000313" key="2">
    <source>
        <dbReference type="EMBL" id="GAH07930.1"/>
    </source>
</evidence>
<feature type="non-terminal residue" evidence="2">
    <location>
        <position position="1"/>
    </location>
</feature>
<proteinExistence type="predicted"/>
<gene>
    <name evidence="2" type="ORF">S01H4_51793</name>
</gene>
<dbReference type="Gene3D" id="1.25.40.10">
    <property type="entry name" value="Tetratricopeptide repeat domain"/>
    <property type="match status" value="1"/>
</dbReference>
<organism evidence="2">
    <name type="scientific">marine sediment metagenome</name>
    <dbReference type="NCBI Taxonomy" id="412755"/>
    <lineage>
        <taxon>unclassified sequences</taxon>
        <taxon>metagenomes</taxon>
        <taxon>ecological metagenomes</taxon>
    </lineage>
</organism>
<name>X1DI02_9ZZZZ</name>
<feature type="region of interest" description="Disordered" evidence="1">
    <location>
        <begin position="246"/>
        <end position="267"/>
    </location>
</feature>
<evidence type="ECO:0000256" key="1">
    <source>
        <dbReference type="SAM" id="MobiDB-lite"/>
    </source>
</evidence>
<sequence length="267" mass="30072">PEALLDFADVLLKLRGYSSVLSAVSFFENEYWPNERSQTLRTNAYIGAKQFKEAEEELAKREPDDPNTIELNLALVQAKIEQVRQAIAQKQREEGSPIILQGLLGQQKTESEELKTVELMTADLRGYRRDFAGLVKKLLRIEPDSVGEDSVAVACNNYISEGKFEQAKAMVNGFLEYFPDSTIALFYKQVLSEPKPDKVSQERRKEIEEQILSNIADPIRRAVNLGAFYRRNNELEKAAGEFKNALGSHLRGGDEGNPAEVRTGEMT</sequence>
<feature type="non-terminal residue" evidence="2">
    <location>
        <position position="267"/>
    </location>
</feature>
<comment type="caution">
    <text evidence="2">The sequence shown here is derived from an EMBL/GenBank/DDBJ whole genome shotgun (WGS) entry which is preliminary data.</text>
</comment>
<dbReference type="EMBL" id="BART01029534">
    <property type="protein sequence ID" value="GAH07930.1"/>
    <property type="molecule type" value="Genomic_DNA"/>
</dbReference>
<accession>X1DI02</accession>
<reference evidence="2" key="1">
    <citation type="journal article" date="2014" name="Front. Microbiol.">
        <title>High frequency of phylogenetically diverse reductive dehalogenase-homologous genes in deep subseafloor sedimentary metagenomes.</title>
        <authorList>
            <person name="Kawai M."/>
            <person name="Futagami T."/>
            <person name="Toyoda A."/>
            <person name="Takaki Y."/>
            <person name="Nishi S."/>
            <person name="Hori S."/>
            <person name="Arai W."/>
            <person name="Tsubouchi T."/>
            <person name="Morono Y."/>
            <person name="Uchiyama I."/>
            <person name="Ito T."/>
            <person name="Fujiyama A."/>
            <person name="Inagaki F."/>
            <person name="Takami H."/>
        </authorList>
    </citation>
    <scope>NUCLEOTIDE SEQUENCE</scope>
    <source>
        <strain evidence="2">Expedition CK06-06</strain>
    </source>
</reference>
<dbReference type="SUPFAM" id="SSF48452">
    <property type="entry name" value="TPR-like"/>
    <property type="match status" value="1"/>
</dbReference>
<protein>
    <recommendedName>
        <fullName evidence="3">Outer membrane lipoprotein BamD-like domain-containing protein</fullName>
    </recommendedName>
</protein>